<keyword evidence="6 12" id="KW-0418">Kinase</keyword>
<keyword evidence="9" id="KW-0812">Transmembrane</keyword>
<evidence type="ECO:0000259" key="10">
    <source>
        <dbReference type="PROSITE" id="PS50109"/>
    </source>
</evidence>
<gene>
    <name evidence="12" type="ORF">F4Y42_17705</name>
</gene>
<evidence type="ECO:0000256" key="2">
    <source>
        <dbReference type="ARBA" id="ARBA00004370"/>
    </source>
</evidence>
<dbReference type="CDD" id="cd00082">
    <property type="entry name" value="HisKA"/>
    <property type="match status" value="1"/>
</dbReference>
<dbReference type="InterPro" id="IPR003594">
    <property type="entry name" value="HATPase_dom"/>
</dbReference>
<comment type="caution">
    <text evidence="12">The sequence shown here is derived from an EMBL/GenBank/DDBJ whole genome shotgun (WGS) entry which is preliminary data.</text>
</comment>
<reference evidence="12" key="1">
    <citation type="submission" date="2019-09" db="EMBL/GenBank/DDBJ databases">
        <title>Characterisation of the sponge microbiome using genome-centric metagenomics.</title>
        <authorList>
            <person name="Engelberts J.P."/>
            <person name="Robbins S.J."/>
            <person name="De Goeij J.M."/>
            <person name="Aranda M."/>
            <person name="Bell S.C."/>
            <person name="Webster N.S."/>
        </authorList>
    </citation>
    <scope>NUCLEOTIDE SEQUENCE</scope>
    <source>
        <strain evidence="12">SB0664_bin_27</strain>
    </source>
</reference>
<dbReference type="PROSITE" id="PS50109">
    <property type="entry name" value="HIS_KIN"/>
    <property type="match status" value="1"/>
</dbReference>
<evidence type="ECO:0000313" key="12">
    <source>
        <dbReference type="EMBL" id="MXY95281.1"/>
    </source>
</evidence>
<comment type="subcellular location">
    <subcellularLocation>
        <location evidence="2">Membrane</location>
    </subcellularLocation>
</comment>
<feature type="transmembrane region" description="Helical" evidence="9">
    <location>
        <begin position="17"/>
        <end position="36"/>
    </location>
</feature>
<dbReference type="Gene3D" id="6.10.340.10">
    <property type="match status" value="1"/>
</dbReference>
<dbReference type="SMART" id="SM00387">
    <property type="entry name" value="HATPase_c"/>
    <property type="match status" value="1"/>
</dbReference>
<keyword evidence="9" id="KW-1133">Transmembrane helix</keyword>
<evidence type="ECO:0000256" key="3">
    <source>
        <dbReference type="ARBA" id="ARBA00012438"/>
    </source>
</evidence>
<feature type="coiled-coil region" evidence="8">
    <location>
        <begin position="165"/>
        <end position="192"/>
    </location>
</feature>
<comment type="catalytic activity">
    <reaction evidence="1">
        <text>ATP + protein L-histidine = ADP + protein N-phospho-L-histidine.</text>
        <dbReference type="EC" id="2.7.13.3"/>
    </reaction>
</comment>
<keyword evidence="7" id="KW-0902">Two-component regulatory system</keyword>
<feature type="domain" description="Histidine kinase" evidence="10">
    <location>
        <begin position="199"/>
        <end position="417"/>
    </location>
</feature>
<dbReference type="PROSITE" id="PS50885">
    <property type="entry name" value="HAMP"/>
    <property type="match status" value="1"/>
</dbReference>
<dbReference type="AlphaFoldDB" id="A0A6B0YXW0"/>
<dbReference type="InterPro" id="IPR050736">
    <property type="entry name" value="Sensor_HK_Regulatory"/>
</dbReference>
<dbReference type="SUPFAM" id="SSF47384">
    <property type="entry name" value="Homodimeric domain of signal transducing histidine kinase"/>
    <property type="match status" value="1"/>
</dbReference>
<evidence type="ECO:0000256" key="4">
    <source>
        <dbReference type="ARBA" id="ARBA00022553"/>
    </source>
</evidence>
<dbReference type="FunFam" id="3.30.565.10:FF:000006">
    <property type="entry name" value="Sensor histidine kinase WalK"/>
    <property type="match status" value="1"/>
</dbReference>
<dbReference type="Gene3D" id="3.30.565.10">
    <property type="entry name" value="Histidine kinase-like ATPase, C-terminal domain"/>
    <property type="match status" value="1"/>
</dbReference>
<evidence type="ECO:0000256" key="1">
    <source>
        <dbReference type="ARBA" id="ARBA00000085"/>
    </source>
</evidence>
<dbReference type="InterPro" id="IPR036097">
    <property type="entry name" value="HisK_dim/P_sf"/>
</dbReference>
<dbReference type="SUPFAM" id="SSF55874">
    <property type="entry name" value="ATPase domain of HSP90 chaperone/DNA topoisomerase II/histidine kinase"/>
    <property type="match status" value="1"/>
</dbReference>
<dbReference type="GO" id="GO:0000155">
    <property type="term" value="F:phosphorelay sensor kinase activity"/>
    <property type="evidence" value="ECO:0007669"/>
    <property type="project" value="InterPro"/>
</dbReference>
<keyword evidence="4" id="KW-0597">Phosphoprotein</keyword>
<feature type="transmembrane region" description="Helical" evidence="9">
    <location>
        <begin position="77"/>
        <end position="97"/>
    </location>
</feature>
<dbReference type="GO" id="GO:0016020">
    <property type="term" value="C:membrane"/>
    <property type="evidence" value="ECO:0007669"/>
    <property type="project" value="UniProtKB-SubCell"/>
</dbReference>
<dbReference type="PANTHER" id="PTHR43711:SF1">
    <property type="entry name" value="HISTIDINE KINASE 1"/>
    <property type="match status" value="1"/>
</dbReference>
<name>A0A6B0YXW0_9CHLR</name>
<keyword evidence="5" id="KW-0808">Transferase</keyword>
<dbReference type="CDD" id="cd06225">
    <property type="entry name" value="HAMP"/>
    <property type="match status" value="1"/>
</dbReference>
<dbReference type="SMART" id="SM00304">
    <property type="entry name" value="HAMP"/>
    <property type="match status" value="1"/>
</dbReference>
<dbReference type="SMART" id="SM00388">
    <property type="entry name" value="HisKA"/>
    <property type="match status" value="1"/>
</dbReference>
<dbReference type="InterPro" id="IPR003660">
    <property type="entry name" value="HAMP_dom"/>
</dbReference>
<keyword evidence="9" id="KW-0472">Membrane</keyword>
<evidence type="ECO:0000256" key="8">
    <source>
        <dbReference type="SAM" id="Coils"/>
    </source>
</evidence>
<dbReference type="Pfam" id="PF02518">
    <property type="entry name" value="HATPase_c"/>
    <property type="match status" value="1"/>
</dbReference>
<evidence type="ECO:0000259" key="11">
    <source>
        <dbReference type="PROSITE" id="PS50885"/>
    </source>
</evidence>
<evidence type="ECO:0000256" key="5">
    <source>
        <dbReference type="ARBA" id="ARBA00022679"/>
    </source>
</evidence>
<dbReference type="Pfam" id="PF00512">
    <property type="entry name" value="HisKA"/>
    <property type="match status" value="1"/>
</dbReference>
<dbReference type="EC" id="2.7.13.3" evidence="3"/>
<protein>
    <recommendedName>
        <fullName evidence="3">histidine kinase</fullName>
        <ecNumber evidence="3">2.7.13.3</ecNumber>
    </recommendedName>
</protein>
<organism evidence="12">
    <name type="scientific">Caldilineaceae bacterium SB0664_bin_27</name>
    <dbReference type="NCBI Taxonomy" id="2605260"/>
    <lineage>
        <taxon>Bacteria</taxon>
        <taxon>Bacillati</taxon>
        <taxon>Chloroflexota</taxon>
        <taxon>Caldilineae</taxon>
        <taxon>Caldilineales</taxon>
        <taxon>Caldilineaceae</taxon>
    </lineage>
</organism>
<accession>A0A6B0YXW0</accession>
<keyword evidence="8" id="KW-0175">Coiled coil</keyword>
<dbReference type="Pfam" id="PF00672">
    <property type="entry name" value="HAMP"/>
    <property type="match status" value="1"/>
</dbReference>
<dbReference type="PANTHER" id="PTHR43711">
    <property type="entry name" value="TWO-COMPONENT HISTIDINE KINASE"/>
    <property type="match status" value="1"/>
</dbReference>
<feature type="transmembrane region" description="Helical" evidence="9">
    <location>
        <begin position="109"/>
        <end position="130"/>
    </location>
</feature>
<dbReference type="InterPro" id="IPR005467">
    <property type="entry name" value="His_kinase_dom"/>
</dbReference>
<dbReference type="InterPro" id="IPR004358">
    <property type="entry name" value="Sig_transdc_His_kin-like_C"/>
</dbReference>
<dbReference type="CDD" id="cd00075">
    <property type="entry name" value="HATPase"/>
    <property type="match status" value="1"/>
</dbReference>
<dbReference type="EMBL" id="VXRG01000142">
    <property type="protein sequence ID" value="MXY95281.1"/>
    <property type="molecule type" value="Genomic_DNA"/>
</dbReference>
<feature type="domain" description="HAMP" evidence="11">
    <location>
        <begin position="147"/>
        <end position="184"/>
    </location>
</feature>
<evidence type="ECO:0000256" key="7">
    <source>
        <dbReference type="ARBA" id="ARBA00023012"/>
    </source>
</evidence>
<evidence type="ECO:0000256" key="6">
    <source>
        <dbReference type="ARBA" id="ARBA00022777"/>
    </source>
</evidence>
<dbReference type="Gene3D" id="1.10.287.130">
    <property type="match status" value="1"/>
</dbReference>
<feature type="transmembrane region" description="Helical" evidence="9">
    <location>
        <begin position="43"/>
        <end position="65"/>
    </location>
</feature>
<evidence type="ECO:0000256" key="9">
    <source>
        <dbReference type="SAM" id="Phobius"/>
    </source>
</evidence>
<dbReference type="PRINTS" id="PR00344">
    <property type="entry name" value="BCTRLSENSOR"/>
</dbReference>
<dbReference type="InterPro" id="IPR003661">
    <property type="entry name" value="HisK_dim/P_dom"/>
</dbReference>
<dbReference type="SUPFAM" id="SSF158472">
    <property type="entry name" value="HAMP domain-like"/>
    <property type="match status" value="1"/>
</dbReference>
<dbReference type="InterPro" id="IPR036890">
    <property type="entry name" value="HATPase_C_sf"/>
</dbReference>
<proteinExistence type="predicted"/>
<sequence length="417" mass="45041">MNTTTISPSPASPSVRFLLGVIIAVLGGLLLFRAVLTPPTEELWAMAQFLTATALLSVAAVYLVYRLGWLHYSPRLSWTLLGGYGFASLLTFLNVFVTARLMFASDHDLRLAAVLLIFAGGIATALGYFLSTALTEKIQWVDRAAFAIAEGRRDVRVEVVGKDELARLGETFNQMAARLEAAESRHRETEQLRRNLLAWIGHDLRTPLASIQALVEALADGYITDPNETQRYLRTIQFDAAALSVLIDELFEMAEIEAGGLKLDRQPISLSDLISDTLESFAVQAEELGIGLSGSADPRVDPVRLDAGLIGRVLTNLIGNAVRHTPPGGSVAVSAQGVLGGVRVDVFDSGPGIPEESLPKVFEQFYRVEQSRSRVRGGGSGLGLTIAKAVVEAHNGVIGVENRSEGGARFYFVLPNR</sequence>